<feature type="transmembrane region" description="Helical" evidence="1">
    <location>
        <begin position="36"/>
        <end position="57"/>
    </location>
</feature>
<protein>
    <submittedName>
        <fullName evidence="2">Uncharacterized protein</fullName>
    </submittedName>
</protein>
<feature type="transmembrane region" description="Helical" evidence="1">
    <location>
        <begin position="114"/>
        <end position="133"/>
    </location>
</feature>
<organism evidence="2 3">
    <name type="scientific">Pendulispora albinea</name>
    <dbReference type="NCBI Taxonomy" id="2741071"/>
    <lineage>
        <taxon>Bacteria</taxon>
        <taxon>Pseudomonadati</taxon>
        <taxon>Myxococcota</taxon>
        <taxon>Myxococcia</taxon>
        <taxon>Myxococcales</taxon>
        <taxon>Sorangiineae</taxon>
        <taxon>Pendulisporaceae</taxon>
        <taxon>Pendulispora</taxon>
    </lineage>
</organism>
<accession>A0ABZ2LWH1</accession>
<evidence type="ECO:0000313" key="2">
    <source>
        <dbReference type="EMBL" id="WXB15247.1"/>
    </source>
</evidence>
<feature type="transmembrane region" description="Helical" evidence="1">
    <location>
        <begin position="6"/>
        <end position="24"/>
    </location>
</feature>
<dbReference type="EMBL" id="CP089984">
    <property type="protein sequence ID" value="WXB15247.1"/>
    <property type="molecule type" value="Genomic_DNA"/>
</dbReference>
<sequence length="275" mass="27878">MSLSLSPLWLKLSLMPLLLLLVAWTSRRYGPHVAGLVTGLPVISGPVSVFCAMSSGASFASHAAPGALAGLAGVGAFCGAYGWASHHVSWPRALACGLGGFLAVSVIVQHLSQTLGVLSLAAWGALVAVRLVLGRAAPGDRCASAEVVDHDVVRASENWELPARIVLATGLVVGLTAVSERLGARWSGICSTVPVLSAIVAVFTHARDDARAVRVFLTGVAGASLGTVGFFVVVGGHLAAGALVSTYALALGATLVIHALSAKLVVPRGSRRASG</sequence>
<dbReference type="RefSeq" id="WP_394824872.1">
    <property type="nucleotide sequence ID" value="NZ_CP089984.1"/>
</dbReference>
<evidence type="ECO:0000256" key="1">
    <source>
        <dbReference type="SAM" id="Phobius"/>
    </source>
</evidence>
<feature type="transmembrane region" description="Helical" evidence="1">
    <location>
        <begin position="90"/>
        <end position="108"/>
    </location>
</feature>
<keyword evidence="3" id="KW-1185">Reference proteome</keyword>
<feature type="transmembrane region" description="Helical" evidence="1">
    <location>
        <begin position="63"/>
        <end position="83"/>
    </location>
</feature>
<gene>
    <name evidence="2" type="ORF">LZC94_46435</name>
</gene>
<keyword evidence="1" id="KW-0472">Membrane</keyword>
<proteinExistence type="predicted"/>
<reference evidence="2 3" key="1">
    <citation type="submission" date="2021-12" db="EMBL/GenBank/DDBJ databases">
        <title>Discovery of the Pendulisporaceae a myxobacterial family with distinct sporulation behavior and unique specialized metabolism.</title>
        <authorList>
            <person name="Garcia R."/>
            <person name="Popoff A."/>
            <person name="Bader C.D."/>
            <person name="Loehr J."/>
            <person name="Walesch S."/>
            <person name="Walt C."/>
            <person name="Boldt J."/>
            <person name="Bunk B."/>
            <person name="Haeckl F.J.F.P.J."/>
            <person name="Gunesch A.P."/>
            <person name="Birkelbach J."/>
            <person name="Nuebel U."/>
            <person name="Pietschmann T."/>
            <person name="Bach T."/>
            <person name="Mueller R."/>
        </authorList>
    </citation>
    <scope>NUCLEOTIDE SEQUENCE [LARGE SCALE GENOMIC DNA]</scope>
    <source>
        <strain evidence="2 3">MSr11954</strain>
    </source>
</reference>
<feature type="transmembrane region" description="Helical" evidence="1">
    <location>
        <begin position="246"/>
        <end position="266"/>
    </location>
</feature>
<keyword evidence="1" id="KW-1133">Transmembrane helix</keyword>
<feature type="transmembrane region" description="Helical" evidence="1">
    <location>
        <begin position="215"/>
        <end position="240"/>
    </location>
</feature>
<dbReference type="Proteomes" id="UP001370348">
    <property type="component" value="Chromosome"/>
</dbReference>
<evidence type="ECO:0000313" key="3">
    <source>
        <dbReference type="Proteomes" id="UP001370348"/>
    </source>
</evidence>
<keyword evidence="1" id="KW-0812">Transmembrane</keyword>
<name>A0ABZ2LWH1_9BACT</name>